<evidence type="ECO:0000256" key="3">
    <source>
        <dbReference type="PROSITE-ProRule" id="PRU00708"/>
    </source>
</evidence>
<evidence type="ECO:0000313" key="4">
    <source>
        <dbReference type="EMBL" id="KAG9451303.1"/>
    </source>
</evidence>
<dbReference type="FunFam" id="1.25.40.10:FF:000344">
    <property type="entry name" value="Pentatricopeptide repeat-containing protein"/>
    <property type="match status" value="1"/>
</dbReference>
<gene>
    <name evidence="4" type="ORF">H6P81_011268</name>
</gene>
<dbReference type="InterPro" id="IPR046960">
    <property type="entry name" value="PPR_At4g14850-like_plant"/>
</dbReference>
<evidence type="ECO:0008006" key="6">
    <source>
        <dbReference type="Google" id="ProtNLM"/>
    </source>
</evidence>
<evidence type="ECO:0000313" key="5">
    <source>
        <dbReference type="Proteomes" id="UP000825729"/>
    </source>
</evidence>
<dbReference type="Pfam" id="PF20431">
    <property type="entry name" value="E_motif"/>
    <property type="match status" value="1"/>
</dbReference>
<dbReference type="Proteomes" id="UP000825729">
    <property type="component" value="Unassembled WGS sequence"/>
</dbReference>
<dbReference type="InterPro" id="IPR002885">
    <property type="entry name" value="PPR_rpt"/>
</dbReference>
<keyword evidence="5" id="KW-1185">Reference proteome</keyword>
<name>A0AAV7ERG2_ARIFI</name>
<dbReference type="Pfam" id="PF13041">
    <property type="entry name" value="PPR_2"/>
    <property type="match status" value="1"/>
</dbReference>
<dbReference type="PROSITE" id="PS51375">
    <property type="entry name" value="PPR"/>
    <property type="match status" value="3"/>
</dbReference>
<dbReference type="AlphaFoldDB" id="A0AAV7ERG2"/>
<sequence length="513" mass="58019">MALYGTDPQPGYLIPSSDRKPKLPFEYRFHKTPMPLLSQGLYFNESTLPNPCSNPDHGPPSRWVYYYARGLLQCALDLTPLSWNLVIRGYSSSSHPREAVLVFHEMRARGPSPNKFTFPFLLKACARTLDFEIGKQVQAYIVKNGTNSDIYVQNTLIHFYGSCGKILDARQVFEEMSLRTVVSWTAIITAYVENLQYEESLKTFYLMRICRFEPDQTTMVVLLSACAELGHLNKGRLFHAQVIANGFAMSVQLGTALVNMFAKCGNIDCAYRVFSIMPERNVWSWSAMIIGLAQHGQAGEALRLFSYMKHIKSVVPNYVTYLGVLSACTHAGLVEDGYRFFHDMVHVHKIEPMMTHYSAMVDTLGRNGRLEEAYKFITDMPIAADGVVWRTLLGACSIHDVRNAGDVREKVRKRLLELEPARGENYVMVSNMYAKIGLWEEVVKVREVMREEGLRKSAGESSIEVGGLLYTFFCGDDSQGDCPHIYRLLDVLILHMKSTIGIDEGNSAFWLSD</sequence>
<dbReference type="GO" id="GO:0009451">
    <property type="term" value="P:RNA modification"/>
    <property type="evidence" value="ECO:0007669"/>
    <property type="project" value="InterPro"/>
</dbReference>
<comment type="similarity">
    <text evidence="1">Belongs to the PPR family. PCMP-H subfamily.</text>
</comment>
<evidence type="ECO:0000256" key="2">
    <source>
        <dbReference type="ARBA" id="ARBA00022737"/>
    </source>
</evidence>
<evidence type="ECO:0000256" key="1">
    <source>
        <dbReference type="ARBA" id="ARBA00006643"/>
    </source>
</evidence>
<feature type="repeat" description="PPR" evidence="3">
    <location>
        <begin position="281"/>
        <end position="315"/>
    </location>
</feature>
<dbReference type="GO" id="GO:0003729">
    <property type="term" value="F:mRNA binding"/>
    <property type="evidence" value="ECO:0007669"/>
    <property type="project" value="UniProtKB-ARBA"/>
</dbReference>
<accession>A0AAV7ERG2</accession>
<feature type="repeat" description="PPR" evidence="3">
    <location>
        <begin position="79"/>
        <end position="113"/>
    </location>
</feature>
<dbReference type="InterPro" id="IPR046848">
    <property type="entry name" value="E_motif"/>
</dbReference>
<dbReference type="Gene3D" id="1.25.40.10">
    <property type="entry name" value="Tetratricopeptide repeat domain"/>
    <property type="match status" value="3"/>
</dbReference>
<dbReference type="PANTHER" id="PTHR47926">
    <property type="entry name" value="PENTATRICOPEPTIDE REPEAT-CONTAINING PROTEIN"/>
    <property type="match status" value="1"/>
</dbReference>
<protein>
    <recommendedName>
        <fullName evidence="6">Pentatricopeptide repeat-containing protein</fullName>
    </recommendedName>
</protein>
<dbReference type="Pfam" id="PF01535">
    <property type="entry name" value="PPR"/>
    <property type="match status" value="6"/>
</dbReference>
<feature type="repeat" description="PPR" evidence="3">
    <location>
        <begin position="149"/>
        <end position="183"/>
    </location>
</feature>
<comment type="caution">
    <text evidence="4">The sequence shown here is derived from an EMBL/GenBank/DDBJ whole genome shotgun (WGS) entry which is preliminary data.</text>
</comment>
<dbReference type="EMBL" id="JAINDJ010000004">
    <property type="protein sequence ID" value="KAG9451303.1"/>
    <property type="molecule type" value="Genomic_DNA"/>
</dbReference>
<dbReference type="FunFam" id="1.25.40.10:FF:000690">
    <property type="entry name" value="Pentatricopeptide repeat-containing protein"/>
    <property type="match status" value="1"/>
</dbReference>
<organism evidence="4 5">
    <name type="scientific">Aristolochia fimbriata</name>
    <name type="common">White veined hardy Dutchman's pipe vine</name>
    <dbReference type="NCBI Taxonomy" id="158543"/>
    <lineage>
        <taxon>Eukaryota</taxon>
        <taxon>Viridiplantae</taxon>
        <taxon>Streptophyta</taxon>
        <taxon>Embryophyta</taxon>
        <taxon>Tracheophyta</taxon>
        <taxon>Spermatophyta</taxon>
        <taxon>Magnoliopsida</taxon>
        <taxon>Magnoliidae</taxon>
        <taxon>Piperales</taxon>
        <taxon>Aristolochiaceae</taxon>
        <taxon>Aristolochia</taxon>
    </lineage>
</organism>
<dbReference type="InterPro" id="IPR011990">
    <property type="entry name" value="TPR-like_helical_dom_sf"/>
</dbReference>
<dbReference type="PANTHER" id="PTHR47926:SF347">
    <property type="entry name" value="PENTATRICOPEPTIDE REPEAT-CONTAINING PROTEIN"/>
    <property type="match status" value="1"/>
</dbReference>
<proteinExistence type="inferred from homology"/>
<reference evidence="4 5" key="1">
    <citation type="submission" date="2021-07" db="EMBL/GenBank/DDBJ databases">
        <title>The Aristolochia fimbriata genome: insights into angiosperm evolution, floral development and chemical biosynthesis.</title>
        <authorList>
            <person name="Jiao Y."/>
        </authorList>
    </citation>
    <scope>NUCLEOTIDE SEQUENCE [LARGE SCALE GENOMIC DNA]</scope>
    <source>
        <strain evidence="4">IBCAS-2021</strain>
        <tissue evidence="4">Leaf</tissue>
    </source>
</reference>
<keyword evidence="2" id="KW-0677">Repeat</keyword>
<dbReference type="NCBIfam" id="TIGR00756">
    <property type="entry name" value="PPR"/>
    <property type="match status" value="5"/>
</dbReference>